<organism evidence="2 3">
    <name type="scientific">Ichthyophthirius multifiliis</name>
    <name type="common">White spot disease agent</name>
    <name type="synonym">Ich</name>
    <dbReference type="NCBI Taxonomy" id="5932"/>
    <lineage>
        <taxon>Eukaryota</taxon>
        <taxon>Sar</taxon>
        <taxon>Alveolata</taxon>
        <taxon>Ciliophora</taxon>
        <taxon>Intramacronucleata</taxon>
        <taxon>Oligohymenophorea</taxon>
        <taxon>Hymenostomatida</taxon>
        <taxon>Ophryoglenina</taxon>
        <taxon>Ichthyophthirius</taxon>
    </lineage>
</organism>
<dbReference type="Pfam" id="PF24714">
    <property type="entry name" value="TOR1L1_N"/>
    <property type="match status" value="1"/>
</dbReference>
<dbReference type="Gene3D" id="1.25.10.10">
    <property type="entry name" value="Leucine-rich Repeat Variant"/>
    <property type="match status" value="1"/>
</dbReference>
<dbReference type="InParanoid" id="G0QKE5"/>
<evidence type="ECO:0000313" key="2">
    <source>
        <dbReference type="EMBL" id="EGR34310.1"/>
    </source>
</evidence>
<proteinExistence type="predicted"/>
<sequence length="243" mass="27540">ISTFKGVQDELAQILLNNEQSSQVVQIILQNLIENIPKNAQKEYIQLFGLVSQIYQQKLLEFYPKILQFISKQIISNENNHLNSAISTTLGQFCQYTIKSIQDQEYLISIINLVSQHLIVNKTMQVSAMCLQGIIQSSPLDCILNIKDDLVIILINQAKSGHFITEGAQESILMALLALIICIEEQFRPYAKNIVPILVQNLVGQTARKITIDMIYTLGVLMGEELEQYLDQIVELVKICRCD</sequence>
<name>G0QKE5_ICHMU</name>
<protein>
    <recommendedName>
        <fullName evidence="1">TORTIFOLIA1/SINE1-2 N-terminal domain-containing protein</fullName>
    </recommendedName>
</protein>
<feature type="non-terminal residue" evidence="2">
    <location>
        <position position="243"/>
    </location>
</feature>
<evidence type="ECO:0000259" key="1">
    <source>
        <dbReference type="Pfam" id="PF24714"/>
    </source>
</evidence>
<dbReference type="SUPFAM" id="SSF48371">
    <property type="entry name" value="ARM repeat"/>
    <property type="match status" value="1"/>
</dbReference>
<accession>G0QKE5</accession>
<dbReference type="eggNOG" id="ENOG502RT06">
    <property type="taxonomic scope" value="Eukaryota"/>
</dbReference>
<dbReference type="InterPro" id="IPR016024">
    <property type="entry name" value="ARM-type_fold"/>
</dbReference>
<dbReference type="GeneID" id="14910501"/>
<feature type="non-terminal residue" evidence="2">
    <location>
        <position position="1"/>
    </location>
</feature>
<dbReference type="InterPro" id="IPR011989">
    <property type="entry name" value="ARM-like"/>
</dbReference>
<dbReference type="EMBL" id="GL983156">
    <property type="protein sequence ID" value="EGR34310.1"/>
    <property type="molecule type" value="Genomic_DNA"/>
</dbReference>
<gene>
    <name evidence="2" type="ORF">IMG5_016870</name>
</gene>
<dbReference type="AlphaFoldDB" id="G0QKE5"/>
<dbReference type="Proteomes" id="UP000008983">
    <property type="component" value="Unassembled WGS sequence"/>
</dbReference>
<dbReference type="RefSeq" id="XP_004039614.1">
    <property type="nucleotide sequence ID" value="XM_004039566.1"/>
</dbReference>
<keyword evidence="3" id="KW-1185">Reference proteome</keyword>
<evidence type="ECO:0000313" key="3">
    <source>
        <dbReference type="Proteomes" id="UP000008983"/>
    </source>
</evidence>
<reference evidence="2 3" key="1">
    <citation type="submission" date="2011-07" db="EMBL/GenBank/DDBJ databases">
        <authorList>
            <person name="Coyne R."/>
            <person name="Brami D."/>
            <person name="Johnson J."/>
            <person name="Hostetler J."/>
            <person name="Hannick L."/>
            <person name="Clark T."/>
            <person name="Cassidy-Hanley D."/>
            <person name="Inman J."/>
        </authorList>
    </citation>
    <scope>NUCLEOTIDE SEQUENCE [LARGE SCALE GENOMIC DNA]</scope>
    <source>
        <strain evidence="2 3">G5</strain>
    </source>
</reference>
<feature type="domain" description="TORTIFOLIA1/SINE1-2 N-terminal" evidence="1">
    <location>
        <begin position="10"/>
        <end position="243"/>
    </location>
</feature>
<dbReference type="OrthoDB" id="298726at2759"/>
<dbReference type="InterPro" id="IPR057600">
    <property type="entry name" value="TORTIFOLIA1/SINE1-2_N"/>
</dbReference>